<feature type="region of interest" description="Disordered" evidence="3">
    <location>
        <begin position="38"/>
        <end position="118"/>
    </location>
</feature>
<keyword evidence="2" id="KW-0539">Nucleus</keyword>
<keyword evidence="5" id="KW-0808">Transferase</keyword>
<name>A0A2I4GP14_JUGRE</name>
<feature type="region of interest" description="Disordered" evidence="3">
    <location>
        <begin position="157"/>
        <end position="222"/>
    </location>
</feature>
<dbReference type="PANTHER" id="PTHR33172">
    <property type="entry name" value="OS08G0516900 PROTEIN"/>
    <property type="match status" value="1"/>
</dbReference>
<evidence type="ECO:0000313" key="4">
    <source>
        <dbReference type="Proteomes" id="UP000235220"/>
    </source>
</evidence>
<feature type="compositionally biased region" description="Acidic residues" evidence="3">
    <location>
        <begin position="76"/>
        <end position="85"/>
    </location>
</feature>
<organism evidence="4 5">
    <name type="scientific">Juglans regia</name>
    <name type="common">English walnut</name>
    <dbReference type="NCBI Taxonomy" id="51240"/>
    <lineage>
        <taxon>Eukaryota</taxon>
        <taxon>Viridiplantae</taxon>
        <taxon>Streptophyta</taxon>
        <taxon>Embryophyta</taxon>
        <taxon>Tracheophyta</taxon>
        <taxon>Spermatophyta</taxon>
        <taxon>Magnoliopsida</taxon>
        <taxon>eudicotyledons</taxon>
        <taxon>Gunneridae</taxon>
        <taxon>Pentapetalae</taxon>
        <taxon>rosids</taxon>
        <taxon>fabids</taxon>
        <taxon>Fagales</taxon>
        <taxon>Juglandaceae</taxon>
        <taxon>Juglans</taxon>
    </lineage>
</organism>
<dbReference type="AlphaFoldDB" id="A0A2I4GP14"/>
<dbReference type="GO" id="GO:0016301">
    <property type="term" value="F:kinase activity"/>
    <property type="evidence" value="ECO:0007669"/>
    <property type="project" value="UniProtKB-KW"/>
</dbReference>
<dbReference type="OrthoDB" id="696276at2759"/>
<comment type="subcellular location">
    <subcellularLocation>
        <location evidence="1">Nucleus</location>
    </subcellularLocation>
</comment>
<sequence>MEVLLGPNFGIDGRDRSGVVPVAADQHAVTSCLFLEDDITGTRNGPGSVFGIGSRGKAPEQNEESSDSSSSIGAPDDSEDEDNDEVLSKEVQSHFNGAGLGSFGSMEDSLPIKRGLSNHFTGKSKSFANLLEVSAVKDLEKTENPFNKRRRVLVSAKWSSRRSSFYSSSNPKSMPLLALNEEEDEEEDGHHQQQLEYTSSSSQSSSSAENKEQEEEERVPRKYIDKRLLSFKSRSCFSLSDLQEHDEQDED</sequence>
<dbReference type="FunCoup" id="A0A2I4GP14">
    <property type="interactions" value="428"/>
</dbReference>
<feature type="compositionally biased region" description="Low complexity" evidence="3">
    <location>
        <begin position="194"/>
        <end position="208"/>
    </location>
</feature>
<evidence type="ECO:0000256" key="2">
    <source>
        <dbReference type="ARBA" id="ARBA00023242"/>
    </source>
</evidence>
<dbReference type="STRING" id="51240.A0A2I4GP14"/>
<feature type="compositionally biased region" description="Low complexity" evidence="3">
    <location>
        <begin position="157"/>
        <end position="173"/>
    </location>
</feature>
<dbReference type="InterPro" id="IPR051992">
    <property type="entry name" value="OxStress_Response_Reg"/>
</dbReference>
<evidence type="ECO:0000256" key="3">
    <source>
        <dbReference type="SAM" id="MobiDB-lite"/>
    </source>
</evidence>
<reference evidence="5" key="1">
    <citation type="submission" date="2025-08" db="UniProtKB">
        <authorList>
            <consortium name="RefSeq"/>
        </authorList>
    </citation>
    <scope>IDENTIFICATION</scope>
    <source>
        <tissue evidence="5">Leaves</tissue>
    </source>
</reference>
<protein>
    <submittedName>
        <fullName evidence="5">Probable serine/threonine-protein kinase DDB_G0268642</fullName>
    </submittedName>
</protein>
<dbReference type="GO" id="GO:0006950">
    <property type="term" value="P:response to stress"/>
    <property type="evidence" value="ECO:0007669"/>
    <property type="project" value="UniProtKB-ARBA"/>
</dbReference>
<dbReference type="RefSeq" id="XP_018845629.1">
    <property type="nucleotide sequence ID" value="XM_018990084.2"/>
</dbReference>
<proteinExistence type="predicted"/>
<dbReference type="Gramene" id="Jr11_27860_p1">
    <property type="protein sequence ID" value="cds.Jr11_27860_p1"/>
    <property type="gene ID" value="Jr11_27860"/>
</dbReference>
<accession>A0A2I4GP14</accession>
<dbReference type="GeneID" id="109009564"/>
<keyword evidence="5" id="KW-0418">Kinase</keyword>
<evidence type="ECO:0000256" key="1">
    <source>
        <dbReference type="ARBA" id="ARBA00004123"/>
    </source>
</evidence>
<dbReference type="KEGG" id="jre:109009564"/>
<dbReference type="PANTHER" id="PTHR33172:SF91">
    <property type="entry name" value="PROTEIN OXIDATIVE STRESS 3 LIKE 5"/>
    <property type="match status" value="1"/>
</dbReference>
<evidence type="ECO:0000313" key="5">
    <source>
        <dbReference type="RefSeq" id="XP_018845629.1"/>
    </source>
</evidence>
<gene>
    <name evidence="5" type="primary">LOC109009564</name>
</gene>
<dbReference type="GO" id="GO:0005634">
    <property type="term" value="C:nucleus"/>
    <property type="evidence" value="ECO:0007669"/>
    <property type="project" value="UniProtKB-SubCell"/>
</dbReference>
<keyword evidence="4" id="KW-1185">Reference proteome</keyword>
<dbReference type="Proteomes" id="UP000235220">
    <property type="component" value="Chromosome 11"/>
</dbReference>